<dbReference type="InterPro" id="IPR003439">
    <property type="entry name" value="ABC_transporter-like_ATP-bd"/>
</dbReference>
<evidence type="ECO:0000256" key="10">
    <source>
        <dbReference type="SAM" id="MobiDB-lite"/>
    </source>
</evidence>
<dbReference type="InterPro" id="IPR026082">
    <property type="entry name" value="ABCA"/>
</dbReference>
<evidence type="ECO:0000259" key="12">
    <source>
        <dbReference type="PROSITE" id="PS50893"/>
    </source>
</evidence>
<evidence type="ECO:0000256" key="5">
    <source>
        <dbReference type="ARBA" id="ARBA00022737"/>
    </source>
</evidence>
<keyword evidence="4 11" id="KW-0812">Transmembrane</keyword>
<evidence type="ECO:0000256" key="9">
    <source>
        <dbReference type="ARBA" id="ARBA00023136"/>
    </source>
</evidence>
<dbReference type="InterPro" id="IPR017871">
    <property type="entry name" value="ABC_transporter-like_CS"/>
</dbReference>
<comment type="caution">
    <text evidence="13">The sequence shown here is derived from an EMBL/GenBank/DDBJ whole genome shotgun (WGS) entry which is preliminary data.</text>
</comment>
<keyword evidence="5" id="KW-0677">Repeat</keyword>
<dbReference type="FunFam" id="3.40.50.300:FF:000665">
    <property type="entry name" value="ABC transporter A family member 2"/>
    <property type="match status" value="1"/>
</dbReference>
<proteinExistence type="inferred from homology"/>
<dbReference type="GO" id="GO:0016887">
    <property type="term" value="F:ATP hydrolysis activity"/>
    <property type="evidence" value="ECO:0007669"/>
    <property type="project" value="InterPro"/>
</dbReference>
<dbReference type="GO" id="GO:0005524">
    <property type="term" value="F:ATP binding"/>
    <property type="evidence" value="ECO:0007669"/>
    <property type="project" value="UniProtKB-KW"/>
</dbReference>
<evidence type="ECO:0000256" key="6">
    <source>
        <dbReference type="ARBA" id="ARBA00022741"/>
    </source>
</evidence>
<feature type="domain" description="ABC transporter" evidence="12">
    <location>
        <begin position="695"/>
        <end position="926"/>
    </location>
</feature>
<evidence type="ECO:0000256" key="2">
    <source>
        <dbReference type="ARBA" id="ARBA00008869"/>
    </source>
</evidence>
<dbReference type="InterPro" id="IPR027417">
    <property type="entry name" value="P-loop_NTPase"/>
</dbReference>
<evidence type="ECO:0000256" key="3">
    <source>
        <dbReference type="ARBA" id="ARBA00022448"/>
    </source>
</evidence>
<evidence type="ECO:0000256" key="1">
    <source>
        <dbReference type="ARBA" id="ARBA00004141"/>
    </source>
</evidence>
<dbReference type="Pfam" id="PF12698">
    <property type="entry name" value="ABC2_membrane_3"/>
    <property type="match status" value="1"/>
</dbReference>
<accession>A0A9P6USH8</accession>
<feature type="transmembrane region" description="Helical" evidence="11">
    <location>
        <begin position="596"/>
        <end position="618"/>
    </location>
</feature>
<dbReference type="EMBL" id="JAAAIP010000431">
    <property type="protein sequence ID" value="KAG0317291.1"/>
    <property type="molecule type" value="Genomic_DNA"/>
</dbReference>
<dbReference type="PROSITE" id="PS50893">
    <property type="entry name" value="ABC_TRANSPORTER_2"/>
    <property type="match status" value="1"/>
</dbReference>
<dbReference type="OrthoDB" id="8061355at2759"/>
<dbReference type="PANTHER" id="PTHR19229">
    <property type="entry name" value="ATP-BINDING CASSETTE TRANSPORTER SUBFAMILY A ABCA"/>
    <property type="match status" value="1"/>
</dbReference>
<dbReference type="GO" id="GO:0005319">
    <property type="term" value="F:lipid transporter activity"/>
    <property type="evidence" value="ECO:0007669"/>
    <property type="project" value="TreeGrafter"/>
</dbReference>
<organism evidence="13 14">
    <name type="scientific">Dissophora globulifera</name>
    <dbReference type="NCBI Taxonomy" id="979702"/>
    <lineage>
        <taxon>Eukaryota</taxon>
        <taxon>Fungi</taxon>
        <taxon>Fungi incertae sedis</taxon>
        <taxon>Mucoromycota</taxon>
        <taxon>Mortierellomycotina</taxon>
        <taxon>Mortierellomycetes</taxon>
        <taxon>Mortierellales</taxon>
        <taxon>Mortierellaceae</taxon>
        <taxon>Dissophora</taxon>
    </lineage>
</organism>
<dbReference type="Gene3D" id="3.40.50.300">
    <property type="entry name" value="P-loop containing nucleotide triphosphate hydrolases"/>
    <property type="match status" value="1"/>
</dbReference>
<feature type="transmembrane region" description="Helical" evidence="11">
    <location>
        <begin position="461"/>
        <end position="493"/>
    </location>
</feature>
<feature type="transmembrane region" description="Helical" evidence="11">
    <location>
        <begin position="419"/>
        <end position="440"/>
    </location>
</feature>
<sequence>MHDFKSGQSDVDGIEHDPLPPAVDFSDFHPSARYQFRGLARRAISYHRRQWITSACCLVIWPIILGVACLVIGLLTSNEGSNTYHGLIGFCENGVDPQTNPIFEVGSSQAPPGGQKLFAAWYPKTFESDGYQESVQPCARWFGQSYPSKMPYENVSAVAASEPDSYYTPGPTTGWFDLRNLQDAWNEKLSQSGNYNQRQPGIWTIKSVNQTVYYTTANAQIAQLLGAAPNVTHSFSSKSWPPADASITWNTSAPGVAPGSGLLGAIPVRYATIIDSVKTIGPEGRYNYSSITNFTAQAFLPLQDQAAMDKTILDMVTSLNTRDIFDTLAYLPFGGVDFEAIDVGAQPKLKMTMQFGQAPDSVAYLVTTAGLRQMVMMTQMTNAIVKTKYAGQYIISQGLRALPYEWDSSRLKSYMLNQLSANLFPFGLSFLLPTFVSILVQEKEDRHRMMMAMNGLKPVSYYLAHYVEFMTMQIILSLFFCLTCVAISSQFILKTSPSLIVVLFLIWAHVQTTLAFVIAALFSKTRRASLIVYFFVAITCIMASVSDQLFQDGVPFGWFIHPSFAFFNILTVAITRSGMVNGMYPLAWVDFGAGSTLFKSLMLMVGESFGFIILTFYIDAVAPSEYGVQRPWHFPVTAFFQKRGSPSLRDPESQQPVSRSSSSHGDEDVLEGADADVYTERDRVRTHYDPAKTPLIIQNLYHRYPGKVEPALRGMSFGVETNTVLGLLGPNGAGKSTMIHLLTGLYSPTSGTAHVAGANIRTEMSTVHAKIGVCPQHDILWGDLTVADHLLFYSRLRGIPPSLEQQAVTYAIASVSLTKFRDRQVKGLSGGEKRRVSIAIALLGDNSVIFLDEPSTGLDPAVRRVIWDIINRVKVNRTVVLTTHSMEEADILSDKIAIMTLGRLRCIGTSLHLKELYGSGFRLNISSKPGRLQEACESVEGKILKDYQFRRIDKFTNATTFEFDLDQQHQHGSGRGQLSEIFASLSQPGRFPAIEDWGVSQTTLEDVFIKIVTEGDSVIAMPSVVSP</sequence>
<dbReference type="Pfam" id="PF00005">
    <property type="entry name" value="ABC_tran"/>
    <property type="match status" value="1"/>
</dbReference>
<dbReference type="PROSITE" id="PS00211">
    <property type="entry name" value="ABC_TRANSPORTER_1"/>
    <property type="match status" value="1"/>
</dbReference>
<comment type="similarity">
    <text evidence="2">Belongs to the ABC transporter superfamily. ABCA family.</text>
</comment>
<keyword evidence="6" id="KW-0547">Nucleotide-binding</keyword>
<feature type="transmembrane region" description="Helical" evidence="11">
    <location>
        <begin position="499"/>
        <end position="523"/>
    </location>
</feature>
<evidence type="ECO:0000313" key="14">
    <source>
        <dbReference type="Proteomes" id="UP000738325"/>
    </source>
</evidence>
<keyword evidence="7" id="KW-0067">ATP-binding</keyword>
<protein>
    <recommendedName>
        <fullName evidence="12">ABC transporter domain-containing protein</fullName>
    </recommendedName>
</protein>
<dbReference type="CDD" id="cd03263">
    <property type="entry name" value="ABC_subfamily_A"/>
    <property type="match status" value="1"/>
</dbReference>
<evidence type="ECO:0000256" key="11">
    <source>
        <dbReference type="SAM" id="Phobius"/>
    </source>
</evidence>
<dbReference type="InterPro" id="IPR003593">
    <property type="entry name" value="AAA+_ATPase"/>
</dbReference>
<dbReference type="GO" id="GO:0140359">
    <property type="term" value="F:ABC-type transporter activity"/>
    <property type="evidence" value="ECO:0007669"/>
    <property type="project" value="InterPro"/>
</dbReference>
<feature type="transmembrane region" description="Helical" evidence="11">
    <location>
        <begin position="51"/>
        <end position="75"/>
    </location>
</feature>
<dbReference type="PANTHER" id="PTHR19229:SF36">
    <property type="entry name" value="ATP-BINDING CASSETTE SUB-FAMILY A MEMBER 2"/>
    <property type="match status" value="1"/>
</dbReference>
<dbReference type="InterPro" id="IPR013525">
    <property type="entry name" value="ABC2_TM"/>
</dbReference>
<evidence type="ECO:0000256" key="7">
    <source>
        <dbReference type="ARBA" id="ARBA00022840"/>
    </source>
</evidence>
<dbReference type="Proteomes" id="UP000738325">
    <property type="component" value="Unassembled WGS sequence"/>
</dbReference>
<dbReference type="SMART" id="SM00382">
    <property type="entry name" value="AAA"/>
    <property type="match status" value="1"/>
</dbReference>
<dbReference type="AlphaFoldDB" id="A0A9P6USH8"/>
<reference evidence="13" key="1">
    <citation type="journal article" date="2020" name="Fungal Divers.">
        <title>Resolving the Mortierellaceae phylogeny through synthesis of multi-gene phylogenetics and phylogenomics.</title>
        <authorList>
            <person name="Vandepol N."/>
            <person name="Liber J."/>
            <person name="Desiro A."/>
            <person name="Na H."/>
            <person name="Kennedy M."/>
            <person name="Barry K."/>
            <person name="Grigoriev I.V."/>
            <person name="Miller A.N."/>
            <person name="O'Donnell K."/>
            <person name="Stajich J.E."/>
            <person name="Bonito G."/>
        </authorList>
    </citation>
    <scope>NUCLEOTIDE SEQUENCE</scope>
    <source>
        <strain evidence="13">REB-010B</strain>
    </source>
</reference>
<evidence type="ECO:0000256" key="4">
    <source>
        <dbReference type="ARBA" id="ARBA00022692"/>
    </source>
</evidence>
<evidence type="ECO:0000256" key="8">
    <source>
        <dbReference type="ARBA" id="ARBA00022989"/>
    </source>
</evidence>
<keyword evidence="3" id="KW-0813">Transport</keyword>
<feature type="transmembrane region" description="Helical" evidence="11">
    <location>
        <begin position="556"/>
        <end position="575"/>
    </location>
</feature>
<comment type="subcellular location">
    <subcellularLocation>
        <location evidence="1">Membrane</location>
        <topology evidence="1">Multi-pass membrane protein</topology>
    </subcellularLocation>
</comment>
<evidence type="ECO:0000313" key="13">
    <source>
        <dbReference type="EMBL" id="KAG0317291.1"/>
    </source>
</evidence>
<dbReference type="GO" id="GO:0016020">
    <property type="term" value="C:membrane"/>
    <property type="evidence" value="ECO:0007669"/>
    <property type="project" value="UniProtKB-SubCell"/>
</dbReference>
<keyword evidence="9 11" id="KW-0472">Membrane</keyword>
<gene>
    <name evidence="13" type="ORF">BGZ99_006407</name>
</gene>
<dbReference type="SUPFAM" id="SSF52540">
    <property type="entry name" value="P-loop containing nucleoside triphosphate hydrolases"/>
    <property type="match status" value="1"/>
</dbReference>
<name>A0A9P6USH8_9FUNG</name>
<feature type="transmembrane region" description="Helical" evidence="11">
    <location>
        <begin position="530"/>
        <end position="550"/>
    </location>
</feature>
<keyword evidence="14" id="KW-1185">Reference proteome</keyword>
<keyword evidence="8 11" id="KW-1133">Transmembrane helix</keyword>
<feature type="region of interest" description="Disordered" evidence="10">
    <location>
        <begin position="645"/>
        <end position="675"/>
    </location>
</feature>